<reference evidence="2 3" key="1">
    <citation type="journal article" date="2014" name="PLoS Genet.">
        <title>Analysis of the Phlebiopsis gigantea genome, transcriptome and secretome provides insight into its pioneer colonization strategies of wood.</title>
        <authorList>
            <person name="Hori C."/>
            <person name="Ishida T."/>
            <person name="Igarashi K."/>
            <person name="Samejima M."/>
            <person name="Suzuki H."/>
            <person name="Master E."/>
            <person name="Ferreira P."/>
            <person name="Ruiz-Duenas F.J."/>
            <person name="Held B."/>
            <person name="Canessa P."/>
            <person name="Larrondo L.F."/>
            <person name="Schmoll M."/>
            <person name="Druzhinina I.S."/>
            <person name="Kubicek C.P."/>
            <person name="Gaskell J.A."/>
            <person name="Kersten P."/>
            <person name="St John F."/>
            <person name="Glasner J."/>
            <person name="Sabat G."/>
            <person name="Splinter BonDurant S."/>
            <person name="Syed K."/>
            <person name="Yadav J."/>
            <person name="Mgbeahuruike A.C."/>
            <person name="Kovalchuk A."/>
            <person name="Asiegbu F.O."/>
            <person name="Lackner G."/>
            <person name="Hoffmeister D."/>
            <person name="Rencoret J."/>
            <person name="Gutierrez A."/>
            <person name="Sun H."/>
            <person name="Lindquist E."/>
            <person name="Barry K."/>
            <person name="Riley R."/>
            <person name="Grigoriev I.V."/>
            <person name="Henrissat B."/>
            <person name="Kues U."/>
            <person name="Berka R.M."/>
            <person name="Martinez A.T."/>
            <person name="Covert S.F."/>
            <person name="Blanchette R.A."/>
            <person name="Cullen D."/>
        </authorList>
    </citation>
    <scope>NUCLEOTIDE SEQUENCE [LARGE SCALE GENOMIC DNA]</scope>
    <source>
        <strain evidence="2 3">11061_1 CR5-6</strain>
    </source>
</reference>
<protein>
    <submittedName>
        <fullName evidence="2">Uncharacterized protein</fullName>
    </submittedName>
</protein>
<evidence type="ECO:0000313" key="3">
    <source>
        <dbReference type="Proteomes" id="UP000053257"/>
    </source>
</evidence>
<feature type="region of interest" description="Disordered" evidence="1">
    <location>
        <begin position="169"/>
        <end position="198"/>
    </location>
</feature>
<sequence>MCRAHYTPLEYAVAVCDGSSATRCDHTDAPLCAVASKRYLSTSECRCRRTSDEWMQLVRAGGDAGGQTTATNSGRRQRGRQADSGGSSTSTNWMHASHLPRPSTARRVAAARIHVCRHQSCRLQVVAYPLPVAVHGFFLAQVAVCSRTSRGRRLAQRCIRPSPLEFPSRPALASPRSRVGNGCSAHSGPEHVVSRPRRPWSLEPSATDVSLRCASVQVTAGVLFRVAVRSALHC</sequence>
<dbReference type="HOGENOM" id="CLU_1185394_0_0_1"/>
<organism evidence="2 3">
    <name type="scientific">Phlebiopsis gigantea (strain 11061_1 CR5-6)</name>
    <name type="common">White-rot fungus</name>
    <name type="synonym">Peniophora gigantea</name>
    <dbReference type="NCBI Taxonomy" id="745531"/>
    <lineage>
        <taxon>Eukaryota</taxon>
        <taxon>Fungi</taxon>
        <taxon>Dikarya</taxon>
        <taxon>Basidiomycota</taxon>
        <taxon>Agaricomycotina</taxon>
        <taxon>Agaricomycetes</taxon>
        <taxon>Polyporales</taxon>
        <taxon>Phanerochaetaceae</taxon>
        <taxon>Phlebiopsis</taxon>
    </lineage>
</organism>
<dbReference type="EMBL" id="KN840789">
    <property type="protein sequence ID" value="KIP01448.1"/>
    <property type="molecule type" value="Genomic_DNA"/>
</dbReference>
<evidence type="ECO:0000256" key="1">
    <source>
        <dbReference type="SAM" id="MobiDB-lite"/>
    </source>
</evidence>
<dbReference type="Proteomes" id="UP000053257">
    <property type="component" value="Unassembled WGS sequence"/>
</dbReference>
<dbReference type="AlphaFoldDB" id="A0A0C3P9Q7"/>
<gene>
    <name evidence="2" type="ORF">PHLGIDRAFT_356040</name>
</gene>
<evidence type="ECO:0000313" key="2">
    <source>
        <dbReference type="EMBL" id="KIP01448.1"/>
    </source>
</evidence>
<name>A0A0C3P9Q7_PHLG1</name>
<accession>A0A0C3P9Q7</accession>
<feature type="region of interest" description="Disordered" evidence="1">
    <location>
        <begin position="59"/>
        <end position="102"/>
    </location>
</feature>
<proteinExistence type="predicted"/>
<feature type="compositionally biased region" description="Polar residues" evidence="1">
    <location>
        <begin position="84"/>
        <end position="94"/>
    </location>
</feature>
<keyword evidence="3" id="KW-1185">Reference proteome</keyword>